<dbReference type="PANTHER" id="PTHR11049">
    <property type="entry name" value="ACYL COENZYME A THIOESTER HYDROLASE"/>
    <property type="match status" value="1"/>
</dbReference>
<dbReference type="PROSITE" id="PS51770">
    <property type="entry name" value="HOTDOG_ACOT"/>
    <property type="match status" value="1"/>
</dbReference>
<dbReference type="Bgee" id="ENSMODG00000041087">
    <property type="expression patterns" value="Expressed in heart and 17 other cell types or tissues"/>
</dbReference>
<evidence type="ECO:0000259" key="4">
    <source>
        <dbReference type="PROSITE" id="PS51770"/>
    </source>
</evidence>
<reference evidence="5" key="2">
    <citation type="submission" date="2025-08" db="UniProtKB">
        <authorList>
            <consortium name="Ensembl"/>
        </authorList>
    </citation>
    <scope>IDENTIFICATION</scope>
</reference>
<dbReference type="InterPro" id="IPR029069">
    <property type="entry name" value="HotDog_dom_sf"/>
</dbReference>
<feature type="region of interest" description="Disordered" evidence="3">
    <location>
        <begin position="227"/>
        <end position="271"/>
    </location>
</feature>
<dbReference type="GO" id="GO:0052689">
    <property type="term" value="F:carboxylic ester hydrolase activity"/>
    <property type="evidence" value="ECO:0007669"/>
    <property type="project" value="UniProtKB-KW"/>
</dbReference>
<dbReference type="GO" id="GO:0016790">
    <property type="term" value="F:thiolester hydrolase activity"/>
    <property type="evidence" value="ECO:0007669"/>
    <property type="project" value="InterPro"/>
</dbReference>
<dbReference type="InterPro" id="IPR023393">
    <property type="entry name" value="START-like_dom_sf"/>
</dbReference>
<reference evidence="5" key="3">
    <citation type="submission" date="2025-09" db="UniProtKB">
        <authorList>
            <consortium name="Ensembl"/>
        </authorList>
    </citation>
    <scope>IDENTIFICATION</scope>
</reference>
<dbReference type="AlphaFoldDB" id="A0A5F8G8D1"/>
<evidence type="ECO:0000256" key="3">
    <source>
        <dbReference type="SAM" id="MobiDB-lite"/>
    </source>
</evidence>
<evidence type="ECO:0000313" key="6">
    <source>
        <dbReference type="Proteomes" id="UP000002280"/>
    </source>
</evidence>
<dbReference type="InterPro" id="IPR033120">
    <property type="entry name" value="HOTDOG_ACOT"/>
</dbReference>
<keyword evidence="2" id="KW-0378">Hydrolase</keyword>
<name>A0A5F8G8D1_MONDO</name>
<reference evidence="5 6" key="1">
    <citation type="journal article" date="2007" name="Nature">
        <title>Genome of the marsupial Monodelphis domestica reveals innovation in non-coding sequences.</title>
        <authorList>
            <person name="Mikkelsen T.S."/>
            <person name="Wakefield M.J."/>
            <person name="Aken B."/>
            <person name="Amemiya C.T."/>
            <person name="Chang J.L."/>
            <person name="Duke S."/>
            <person name="Garber M."/>
            <person name="Gentles A.J."/>
            <person name="Goodstadt L."/>
            <person name="Heger A."/>
            <person name="Jurka J."/>
            <person name="Kamal M."/>
            <person name="Mauceli E."/>
            <person name="Searle S.M."/>
            <person name="Sharpe T."/>
            <person name="Baker M.L."/>
            <person name="Batzer M.A."/>
            <person name="Benos P.V."/>
            <person name="Belov K."/>
            <person name="Clamp M."/>
            <person name="Cook A."/>
            <person name="Cuff J."/>
            <person name="Das R."/>
            <person name="Davidow L."/>
            <person name="Deakin J.E."/>
            <person name="Fazzari M.J."/>
            <person name="Glass J.L."/>
            <person name="Grabherr M."/>
            <person name="Greally J.M."/>
            <person name="Gu W."/>
            <person name="Hore T.A."/>
            <person name="Huttley G.A."/>
            <person name="Kleber M."/>
            <person name="Jirtle R.L."/>
            <person name="Koina E."/>
            <person name="Lee J.T."/>
            <person name="Mahony S."/>
            <person name="Marra M.A."/>
            <person name="Miller R.D."/>
            <person name="Nicholls R.D."/>
            <person name="Oda M."/>
            <person name="Papenfuss A.T."/>
            <person name="Parra Z.E."/>
            <person name="Pollock D.D."/>
            <person name="Ray D.A."/>
            <person name="Schein J.E."/>
            <person name="Speed T.P."/>
            <person name="Thompson K."/>
            <person name="VandeBerg J.L."/>
            <person name="Wade C.M."/>
            <person name="Walker J.A."/>
            <person name="Waters P.D."/>
            <person name="Webber C."/>
            <person name="Weidman J.R."/>
            <person name="Xie X."/>
            <person name="Zody M.C."/>
            <person name="Baldwin J."/>
            <person name="Abdouelleil A."/>
            <person name="Abdulkadir J."/>
            <person name="Abebe A."/>
            <person name="Abera B."/>
            <person name="Abreu J."/>
            <person name="Acer S.C."/>
            <person name="Aftuck L."/>
            <person name="Alexander A."/>
            <person name="An P."/>
            <person name="Anderson E."/>
            <person name="Anderson S."/>
            <person name="Arachi H."/>
            <person name="Azer M."/>
            <person name="Bachantsang P."/>
            <person name="Barry A."/>
            <person name="Bayul T."/>
            <person name="Berlin A."/>
            <person name="Bessette D."/>
            <person name="Bloom T."/>
            <person name="Bloom T."/>
            <person name="Boguslavskiy L."/>
            <person name="Bonnet C."/>
            <person name="Boukhgalter B."/>
            <person name="Bourzgui I."/>
            <person name="Brown A."/>
            <person name="Cahill P."/>
            <person name="Channer S."/>
            <person name="Cheshatsang Y."/>
            <person name="Chuda L."/>
            <person name="Citroen M."/>
            <person name="Collymore A."/>
            <person name="Cooke P."/>
            <person name="Costello M."/>
            <person name="D'Aco K."/>
            <person name="Daza R."/>
            <person name="De Haan G."/>
            <person name="DeGray S."/>
            <person name="DeMaso C."/>
            <person name="Dhargay N."/>
            <person name="Dooley K."/>
            <person name="Dooley E."/>
            <person name="Doricent M."/>
            <person name="Dorje P."/>
            <person name="Dorjee K."/>
            <person name="Dupes A."/>
            <person name="Elong R."/>
            <person name="Falk J."/>
            <person name="Farina A."/>
            <person name="Faro S."/>
            <person name="Ferguson D."/>
            <person name="Fisher S."/>
            <person name="Foley C.D."/>
            <person name="Franke A."/>
            <person name="Friedrich D."/>
            <person name="Gadbois L."/>
            <person name="Gearin G."/>
            <person name="Gearin C.R."/>
            <person name="Giannoukos G."/>
            <person name="Goode T."/>
            <person name="Graham J."/>
            <person name="Grandbois E."/>
            <person name="Grewal S."/>
            <person name="Gyaltsen K."/>
            <person name="Hafez N."/>
            <person name="Hagos B."/>
            <person name="Hall J."/>
            <person name="Henson C."/>
            <person name="Hollinger A."/>
            <person name="Honan T."/>
            <person name="Huard M.D."/>
            <person name="Hughes L."/>
            <person name="Hurhula B."/>
            <person name="Husby M.E."/>
            <person name="Kamat A."/>
            <person name="Kanga B."/>
            <person name="Kashin S."/>
            <person name="Khazanovich D."/>
            <person name="Kisner P."/>
            <person name="Lance K."/>
            <person name="Lara M."/>
            <person name="Lee W."/>
            <person name="Lennon N."/>
            <person name="Letendre F."/>
            <person name="LeVine R."/>
            <person name="Lipovsky A."/>
            <person name="Liu X."/>
            <person name="Liu J."/>
            <person name="Liu S."/>
            <person name="Lokyitsang T."/>
            <person name="Lokyitsang Y."/>
            <person name="Lubonja R."/>
            <person name="Lui A."/>
            <person name="MacDonald P."/>
            <person name="Magnisalis V."/>
            <person name="Maru K."/>
            <person name="Matthews C."/>
            <person name="McCusker W."/>
            <person name="McDonough S."/>
            <person name="Mehta T."/>
            <person name="Meldrim J."/>
            <person name="Meneus L."/>
            <person name="Mihai O."/>
            <person name="Mihalev A."/>
            <person name="Mihova T."/>
            <person name="Mittelman R."/>
            <person name="Mlenga V."/>
            <person name="Montmayeur A."/>
            <person name="Mulrain L."/>
            <person name="Navidi A."/>
            <person name="Naylor J."/>
            <person name="Negash T."/>
            <person name="Nguyen T."/>
            <person name="Nguyen N."/>
            <person name="Nicol R."/>
            <person name="Norbu C."/>
            <person name="Norbu N."/>
            <person name="Novod N."/>
            <person name="O'Neill B."/>
            <person name="Osman S."/>
            <person name="Markiewicz E."/>
            <person name="Oyono O.L."/>
            <person name="Patti C."/>
            <person name="Phunkhang P."/>
            <person name="Pierre F."/>
            <person name="Priest M."/>
            <person name="Raghuraman S."/>
            <person name="Rege F."/>
            <person name="Reyes R."/>
            <person name="Rise C."/>
            <person name="Rogov P."/>
            <person name="Ross K."/>
            <person name="Ryan E."/>
            <person name="Settipalli S."/>
            <person name="Shea T."/>
            <person name="Sherpa N."/>
            <person name="Shi L."/>
            <person name="Shih D."/>
            <person name="Sparrow T."/>
            <person name="Spaulding J."/>
            <person name="Stalker J."/>
            <person name="Stange-Thomann N."/>
            <person name="Stavropoulos S."/>
            <person name="Stone C."/>
            <person name="Strader C."/>
            <person name="Tesfaye S."/>
            <person name="Thomson T."/>
            <person name="Thoulutsang Y."/>
            <person name="Thoulutsang D."/>
            <person name="Topham K."/>
            <person name="Topping I."/>
            <person name="Tsamla T."/>
            <person name="Vassiliev H."/>
            <person name="Vo A."/>
            <person name="Wangchuk T."/>
            <person name="Wangdi T."/>
            <person name="Weiand M."/>
            <person name="Wilkinson J."/>
            <person name="Wilson A."/>
            <person name="Yadav S."/>
            <person name="Young G."/>
            <person name="Yu Q."/>
            <person name="Zembek L."/>
            <person name="Zhong D."/>
            <person name="Zimmer A."/>
            <person name="Zwirko Z."/>
            <person name="Jaffe D.B."/>
            <person name="Alvarez P."/>
            <person name="Brockman W."/>
            <person name="Butler J."/>
            <person name="Chin C."/>
            <person name="Gnerre S."/>
            <person name="MacCallum I."/>
            <person name="Graves J.A."/>
            <person name="Ponting C.P."/>
            <person name="Breen M."/>
            <person name="Samollow P.B."/>
            <person name="Lander E.S."/>
            <person name="Lindblad-Toh K."/>
        </authorList>
    </citation>
    <scope>NUCLEOTIDE SEQUENCE [LARGE SCALE GENOMIC DNA]</scope>
</reference>
<evidence type="ECO:0000313" key="5">
    <source>
        <dbReference type="Ensembl" id="ENSMODP00000043712.1"/>
    </source>
</evidence>
<dbReference type="PANTHER" id="PTHR11049:SF1">
    <property type="entry name" value="ACYL-COENZYME A THIOESTERASE 11"/>
    <property type="match status" value="1"/>
</dbReference>
<accession>A0A5F8G8D1</accession>
<dbReference type="STRING" id="13616.ENSMODP00000043712"/>
<dbReference type="Proteomes" id="UP000002280">
    <property type="component" value="Chromosome 2"/>
</dbReference>
<dbReference type="Gene3D" id="3.10.129.10">
    <property type="entry name" value="Hotdog Thioesterase"/>
    <property type="match status" value="1"/>
</dbReference>
<dbReference type="InterPro" id="IPR040170">
    <property type="entry name" value="Cytosol_ACT"/>
</dbReference>
<keyword evidence="6" id="KW-1185">Reference proteome</keyword>
<dbReference type="GeneTree" id="ENSGT00940000156460"/>
<protein>
    <recommendedName>
        <fullName evidence="4">HotDog ACOT-type domain-containing protein</fullName>
    </recommendedName>
</protein>
<proteinExistence type="predicted"/>
<organism evidence="5 6">
    <name type="scientific">Monodelphis domestica</name>
    <name type="common">Gray short-tailed opossum</name>
    <dbReference type="NCBI Taxonomy" id="13616"/>
    <lineage>
        <taxon>Eukaryota</taxon>
        <taxon>Metazoa</taxon>
        <taxon>Chordata</taxon>
        <taxon>Craniata</taxon>
        <taxon>Vertebrata</taxon>
        <taxon>Euteleostomi</taxon>
        <taxon>Mammalia</taxon>
        <taxon>Metatheria</taxon>
        <taxon>Didelphimorphia</taxon>
        <taxon>Didelphidae</taxon>
        <taxon>Monodelphis</taxon>
    </lineage>
</organism>
<feature type="compositionally biased region" description="Basic and acidic residues" evidence="3">
    <location>
        <begin position="260"/>
        <end position="269"/>
    </location>
</feature>
<evidence type="ECO:0000256" key="1">
    <source>
        <dbReference type="ARBA" id="ARBA00022487"/>
    </source>
</evidence>
<dbReference type="SUPFAM" id="SSF54637">
    <property type="entry name" value="Thioesterase/thiol ester dehydrase-isomerase"/>
    <property type="match status" value="1"/>
</dbReference>
<dbReference type="InParanoid" id="A0A5F8G8D1"/>
<keyword evidence="1" id="KW-0719">Serine esterase</keyword>
<sequence>MVRTGSGHDVLGRRSSLSSETKVGIRLSWGGGPGAKVPNRQLSLQLFPPLAGLRFPSLPSIPTLRWEAKSAMKLGHAWRVWRVRSPEQGRWAETVAMLPPDSLSRLCRAHPTLKTIEMFHFRGPSQVGDRLVLKAIVNNAFKNSMEVGVCVEAYRQEMESCRRHLNSAFMTFVVLDGEDQPMTLPWIQPQRGDGERRYREASARKKMRLDRKYIVSCKQAEVPLSVPWDPSNQVSPARPGHPWGDSSPKRGGSAGGFLTKDTEKEKGDGPAHCSWRWRATRGCRSVHRPPLPASPLALFPMTLLNLRSPAKLALRARSPLHAFASTPCCRLKRCPSRFPASWAAGAPALATLPLPVRSLPVYTARHPHWMTGAETSWPRDSFGFIFISPVPGT</sequence>
<evidence type="ECO:0000256" key="2">
    <source>
        <dbReference type="ARBA" id="ARBA00022801"/>
    </source>
</evidence>
<feature type="domain" description="HotDog ACOT-type" evidence="4">
    <location>
        <begin position="58"/>
        <end position="178"/>
    </location>
</feature>
<dbReference type="Gene3D" id="3.30.530.20">
    <property type="match status" value="1"/>
</dbReference>
<dbReference type="Ensembl" id="ENSMODT00000076520.1">
    <property type="protein sequence ID" value="ENSMODP00000043712.1"/>
    <property type="gene ID" value="ENSMODG00000041087.1"/>
</dbReference>
<dbReference type="CDD" id="cd03442">
    <property type="entry name" value="BFIT_BACH"/>
    <property type="match status" value="1"/>
</dbReference>